<evidence type="ECO:0000313" key="2">
    <source>
        <dbReference type="EMBL" id="PFH45779.1"/>
    </source>
</evidence>
<dbReference type="Proteomes" id="UP000242287">
    <property type="component" value="Unassembled WGS sequence"/>
</dbReference>
<organism evidence="2 3">
    <name type="scientific">Amanita thiersii Skay4041</name>
    <dbReference type="NCBI Taxonomy" id="703135"/>
    <lineage>
        <taxon>Eukaryota</taxon>
        <taxon>Fungi</taxon>
        <taxon>Dikarya</taxon>
        <taxon>Basidiomycota</taxon>
        <taxon>Agaricomycotina</taxon>
        <taxon>Agaricomycetes</taxon>
        <taxon>Agaricomycetidae</taxon>
        <taxon>Agaricales</taxon>
        <taxon>Pluteineae</taxon>
        <taxon>Amanitaceae</taxon>
        <taxon>Amanita</taxon>
    </lineage>
</organism>
<dbReference type="GO" id="GO:0000492">
    <property type="term" value="P:box C/D snoRNP assembly"/>
    <property type="evidence" value="ECO:0007669"/>
    <property type="project" value="InterPro"/>
</dbReference>
<feature type="compositionally biased region" description="Low complexity" evidence="1">
    <location>
        <begin position="213"/>
        <end position="227"/>
    </location>
</feature>
<evidence type="ECO:0000256" key="1">
    <source>
        <dbReference type="SAM" id="MobiDB-lite"/>
    </source>
</evidence>
<dbReference type="PANTHER" id="PTHR28674">
    <property type="entry name" value="SIMILAR TO DNA SEGMENT, CHR 10, WAYNE STATE UNIVERSITY 102,-EXPRESSED"/>
    <property type="match status" value="1"/>
</dbReference>
<evidence type="ECO:0000313" key="3">
    <source>
        <dbReference type="Proteomes" id="UP000242287"/>
    </source>
</evidence>
<keyword evidence="3" id="KW-1185">Reference proteome</keyword>
<reference evidence="2 3" key="1">
    <citation type="submission" date="2014-02" db="EMBL/GenBank/DDBJ databases">
        <title>Transposable element dynamics among asymbiotic and ectomycorrhizal Amanita fungi.</title>
        <authorList>
            <consortium name="DOE Joint Genome Institute"/>
            <person name="Hess J."/>
            <person name="Skrede I."/>
            <person name="Wolfe B."/>
            <person name="LaButti K."/>
            <person name="Ohm R.A."/>
            <person name="Grigoriev I.V."/>
            <person name="Pringle A."/>
        </authorList>
    </citation>
    <scope>NUCLEOTIDE SEQUENCE [LARGE SCALE GENOMIC DNA]</scope>
    <source>
        <strain evidence="2 3">SKay4041</strain>
    </source>
</reference>
<dbReference type="InterPro" id="IPR027921">
    <property type="entry name" value="NOPCHAP1"/>
</dbReference>
<accession>A0A2A9N753</accession>
<feature type="region of interest" description="Disordered" evidence="1">
    <location>
        <begin position="211"/>
        <end position="233"/>
    </location>
</feature>
<feature type="region of interest" description="Disordered" evidence="1">
    <location>
        <begin position="1"/>
        <end position="66"/>
    </location>
</feature>
<name>A0A2A9N753_9AGAR</name>
<dbReference type="Pfam" id="PF15370">
    <property type="entry name" value="NOPCHAP1"/>
    <property type="match status" value="1"/>
</dbReference>
<dbReference type="AlphaFoldDB" id="A0A2A9N753"/>
<proteinExistence type="predicted"/>
<dbReference type="PANTHER" id="PTHR28674:SF1">
    <property type="entry name" value="NOP PROTEIN CHAPERONE 1"/>
    <property type="match status" value="1"/>
</dbReference>
<sequence>MSEHQEQPRATSGSLLDVEDEDQRHQRIRSFLEKLNAQPSSSSANGRTSTHNASSGPLKFDFGDRTTYPVSPPTELLSRVQNFLPQIAASNTSLAGQDPTSINMEHLPPNAEQYIEMNLGLGVFQTRPSPSITTTTTYSGTMYSIGQGQEKSGREVVDVDVDMSSSDSDSDTDTDYSSEIITSFSLEPRVIKPLPRRSLASRVVGKPQIVVLGEQQQGVQQPEVGPGMSRPQS</sequence>
<dbReference type="OrthoDB" id="1112980at2759"/>
<protein>
    <submittedName>
        <fullName evidence="2">Uncharacterized protein</fullName>
    </submittedName>
</protein>
<gene>
    <name evidence="2" type="ORF">AMATHDRAFT_71096</name>
</gene>
<feature type="compositionally biased region" description="Polar residues" evidence="1">
    <location>
        <begin position="37"/>
        <end position="55"/>
    </location>
</feature>
<dbReference type="EMBL" id="KZ302292">
    <property type="protein sequence ID" value="PFH45779.1"/>
    <property type="molecule type" value="Genomic_DNA"/>
</dbReference>
<dbReference type="STRING" id="703135.A0A2A9N753"/>
<dbReference type="GO" id="GO:0062064">
    <property type="term" value="F:box C/D methylation guide snoRNP complex binding"/>
    <property type="evidence" value="ECO:0007669"/>
    <property type="project" value="TreeGrafter"/>
</dbReference>